<dbReference type="GO" id="GO:0007156">
    <property type="term" value="P:homophilic cell adhesion via plasma membrane adhesion molecules"/>
    <property type="evidence" value="ECO:0007669"/>
    <property type="project" value="InterPro"/>
</dbReference>
<dbReference type="Ensembl" id="ENSSANT00000036145.1">
    <property type="protein sequence ID" value="ENSSANP00000033941.1"/>
    <property type="gene ID" value="ENSSANG00000017311.1"/>
</dbReference>
<dbReference type="PROSITE" id="PS50268">
    <property type="entry name" value="CADHERIN_2"/>
    <property type="match status" value="1"/>
</dbReference>
<evidence type="ECO:0000256" key="9">
    <source>
        <dbReference type="PROSITE-ProRule" id="PRU00043"/>
    </source>
</evidence>
<dbReference type="InterPro" id="IPR050174">
    <property type="entry name" value="Protocadherin/Cadherin-CA"/>
</dbReference>
<keyword evidence="8" id="KW-0325">Glycoprotein</keyword>
<evidence type="ECO:0000256" key="8">
    <source>
        <dbReference type="ARBA" id="ARBA00023180"/>
    </source>
</evidence>
<keyword evidence="5" id="KW-0130">Cell adhesion</keyword>
<dbReference type="InterPro" id="IPR015919">
    <property type="entry name" value="Cadherin-like_sf"/>
</dbReference>
<keyword evidence="6" id="KW-1133">Transmembrane helix</keyword>
<keyword evidence="7" id="KW-0472">Membrane</keyword>
<evidence type="ECO:0000256" key="4">
    <source>
        <dbReference type="ARBA" id="ARBA00022837"/>
    </source>
</evidence>
<keyword evidence="2" id="KW-0812">Transmembrane</keyword>
<keyword evidence="3" id="KW-0677">Repeat</keyword>
<dbReference type="PANTHER" id="PTHR24028:SF288">
    <property type="entry name" value="PROTOCADHERIN ALPHA-C2-LIKE-RELATED"/>
    <property type="match status" value="1"/>
</dbReference>
<sequence length="154" mass="17662">MDSIVRAPNQILRYVWMCLLLSASLKPVSTVTHYSIPEEMEEGSVVANLAADLGLDVKTLNRRKMRLDTIASKKYLDINKETGELYVVQKIDREHLCNSKLTCFLKLDATIEYPIRMFNLEIEIIDINDNAPHFRRDTMHLDISESTSAGERFS</sequence>
<dbReference type="PRINTS" id="PR00205">
    <property type="entry name" value="CADHERIN"/>
</dbReference>
<dbReference type="CDD" id="cd11304">
    <property type="entry name" value="Cadherin_repeat"/>
    <property type="match status" value="1"/>
</dbReference>
<protein>
    <recommendedName>
        <fullName evidence="11">Cadherin domain-containing protein</fullName>
    </recommendedName>
</protein>
<dbReference type="FunFam" id="2.60.40.60:FF:000006">
    <property type="entry name" value="Protocadherin alpha 2"/>
    <property type="match status" value="1"/>
</dbReference>
<dbReference type="PROSITE" id="PS00232">
    <property type="entry name" value="CADHERIN_1"/>
    <property type="match status" value="1"/>
</dbReference>
<dbReference type="AlphaFoldDB" id="A0A671MTM8"/>
<organism evidence="12 13">
    <name type="scientific">Sinocyclocheilus anshuiensis</name>
    <dbReference type="NCBI Taxonomy" id="1608454"/>
    <lineage>
        <taxon>Eukaryota</taxon>
        <taxon>Metazoa</taxon>
        <taxon>Chordata</taxon>
        <taxon>Craniata</taxon>
        <taxon>Vertebrata</taxon>
        <taxon>Euteleostomi</taxon>
        <taxon>Actinopterygii</taxon>
        <taxon>Neopterygii</taxon>
        <taxon>Teleostei</taxon>
        <taxon>Ostariophysi</taxon>
        <taxon>Cypriniformes</taxon>
        <taxon>Cyprinidae</taxon>
        <taxon>Cyprininae</taxon>
        <taxon>Sinocyclocheilus</taxon>
    </lineage>
</organism>
<dbReference type="SUPFAM" id="SSF49313">
    <property type="entry name" value="Cadherin-like"/>
    <property type="match status" value="1"/>
</dbReference>
<dbReference type="Pfam" id="PF08266">
    <property type="entry name" value="Cadherin_2"/>
    <property type="match status" value="1"/>
</dbReference>
<evidence type="ECO:0000259" key="11">
    <source>
        <dbReference type="PROSITE" id="PS50268"/>
    </source>
</evidence>
<dbReference type="InterPro" id="IPR020894">
    <property type="entry name" value="Cadherin_CS"/>
</dbReference>
<evidence type="ECO:0000256" key="7">
    <source>
        <dbReference type="ARBA" id="ARBA00023136"/>
    </source>
</evidence>
<feature type="signal peptide" evidence="10">
    <location>
        <begin position="1"/>
        <end position="30"/>
    </location>
</feature>
<evidence type="ECO:0000313" key="13">
    <source>
        <dbReference type="Proteomes" id="UP000472260"/>
    </source>
</evidence>
<dbReference type="Gene3D" id="2.60.40.60">
    <property type="entry name" value="Cadherins"/>
    <property type="match status" value="1"/>
</dbReference>
<dbReference type="InterPro" id="IPR013164">
    <property type="entry name" value="Cadherin_N"/>
</dbReference>
<keyword evidence="13" id="KW-1185">Reference proteome</keyword>
<evidence type="ECO:0000256" key="1">
    <source>
        <dbReference type="ARBA" id="ARBA00004167"/>
    </source>
</evidence>
<reference evidence="12" key="1">
    <citation type="submission" date="2025-08" db="UniProtKB">
        <authorList>
            <consortium name="Ensembl"/>
        </authorList>
    </citation>
    <scope>IDENTIFICATION</scope>
</reference>
<evidence type="ECO:0000313" key="12">
    <source>
        <dbReference type="Ensembl" id="ENSSANP00000033941.1"/>
    </source>
</evidence>
<evidence type="ECO:0000256" key="5">
    <source>
        <dbReference type="ARBA" id="ARBA00022889"/>
    </source>
</evidence>
<feature type="chain" id="PRO_5025440454" description="Cadherin domain-containing protein" evidence="10">
    <location>
        <begin position="31"/>
        <end position="154"/>
    </location>
</feature>
<keyword evidence="10" id="KW-0732">Signal</keyword>
<evidence type="ECO:0000256" key="10">
    <source>
        <dbReference type="SAM" id="SignalP"/>
    </source>
</evidence>
<dbReference type="Proteomes" id="UP000472260">
    <property type="component" value="Unassembled WGS sequence"/>
</dbReference>
<dbReference type="PANTHER" id="PTHR24028">
    <property type="entry name" value="CADHERIN-87A"/>
    <property type="match status" value="1"/>
</dbReference>
<comment type="subcellular location">
    <subcellularLocation>
        <location evidence="1">Membrane</location>
        <topology evidence="1">Single-pass membrane protein</topology>
    </subcellularLocation>
</comment>
<proteinExistence type="predicted"/>
<feature type="domain" description="Cadherin" evidence="11">
    <location>
        <begin position="28"/>
        <end position="134"/>
    </location>
</feature>
<keyword evidence="4 9" id="KW-0106">Calcium</keyword>
<evidence type="ECO:0000256" key="2">
    <source>
        <dbReference type="ARBA" id="ARBA00022692"/>
    </source>
</evidence>
<reference evidence="12" key="2">
    <citation type="submission" date="2025-09" db="UniProtKB">
        <authorList>
            <consortium name="Ensembl"/>
        </authorList>
    </citation>
    <scope>IDENTIFICATION</scope>
</reference>
<evidence type="ECO:0000256" key="6">
    <source>
        <dbReference type="ARBA" id="ARBA00022989"/>
    </source>
</evidence>
<dbReference type="GO" id="GO:0009653">
    <property type="term" value="P:anatomical structure morphogenesis"/>
    <property type="evidence" value="ECO:0007669"/>
    <property type="project" value="UniProtKB-ARBA"/>
</dbReference>
<dbReference type="GO" id="GO:0005509">
    <property type="term" value="F:calcium ion binding"/>
    <property type="evidence" value="ECO:0007669"/>
    <property type="project" value="UniProtKB-UniRule"/>
</dbReference>
<evidence type="ECO:0000256" key="3">
    <source>
        <dbReference type="ARBA" id="ARBA00022737"/>
    </source>
</evidence>
<dbReference type="GO" id="GO:0005886">
    <property type="term" value="C:plasma membrane"/>
    <property type="evidence" value="ECO:0007669"/>
    <property type="project" value="InterPro"/>
</dbReference>
<name>A0A671MTM8_9TELE</name>
<accession>A0A671MTM8</accession>
<dbReference type="InterPro" id="IPR002126">
    <property type="entry name" value="Cadherin-like_dom"/>
</dbReference>